<dbReference type="Proteomes" id="UP000326553">
    <property type="component" value="Chromosome"/>
</dbReference>
<keyword evidence="4" id="KW-1185">Reference proteome</keyword>
<protein>
    <recommendedName>
        <fullName evidence="2">Ricin B lectin domain-containing protein</fullName>
    </recommendedName>
</protein>
<evidence type="ECO:0000313" key="4">
    <source>
        <dbReference type="Proteomes" id="UP000326553"/>
    </source>
</evidence>
<dbReference type="Gene3D" id="2.80.10.50">
    <property type="match status" value="2"/>
</dbReference>
<gene>
    <name evidence="3" type="ORF">CP975_32440</name>
</gene>
<proteinExistence type="predicted"/>
<feature type="chain" id="PRO_5023922150" description="Ricin B lectin domain-containing protein" evidence="1">
    <location>
        <begin position="38"/>
        <end position="335"/>
    </location>
</feature>
<dbReference type="OrthoDB" id="3406160at2"/>
<feature type="domain" description="Ricin B lectin" evidence="2">
    <location>
        <begin position="90"/>
        <end position="169"/>
    </location>
</feature>
<organism evidence="3 4">
    <name type="scientific">Streptomyces alboniger</name>
    <dbReference type="NCBI Taxonomy" id="132473"/>
    <lineage>
        <taxon>Bacteria</taxon>
        <taxon>Bacillati</taxon>
        <taxon>Actinomycetota</taxon>
        <taxon>Actinomycetes</taxon>
        <taxon>Kitasatosporales</taxon>
        <taxon>Streptomycetaceae</taxon>
        <taxon>Streptomyces</taxon>
        <taxon>Streptomyces aurantiacus group</taxon>
    </lineage>
</organism>
<evidence type="ECO:0000313" key="3">
    <source>
        <dbReference type="EMBL" id="QEV21611.1"/>
    </source>
</evidence>
<dbReference type="EMBL" id="CP023695">
    <property type="protein sequence ID" value="QEV21611.1"/>
    <property type="molecule type" value="Genomic_DNA"/>
</dbReference>
<dbReference type="SUPFAM" id="SSF50370">
    <property type="entry name" value="Ricin B-like lectins"/>
    <property type="match status" value="2"/>
</dbReference>
<sequence length="335" mass="35178">MRRPGHGRTHAGRTHAALLAVLALLLTLTATQETASAASPSAADDINIVATHSGMCLEAATAAEGEVITQRGCAGRKNALWTLKSSALGGASYQIVNVYSGKCIAVENSSPAVGALVRQQTCGNQPGASFTFTEADGGVWIRPRTVSASPLCLEVTGSSTADGAQLRQWGCERQSGSVFTQERYQGPALGWAKIRPASAPSLCVTEGRDRKGLYRSAVAVQRPCAQAVPPRTYLEEVGAGRYRIQWHHPEFGIGCLTVMDGGPVPGMLEPWDACSVATVFQIEPVETPAPGGFRIRDAGTGQCLGMADGGTAEGVEVMRQTCTSALSQEFFVDPE</sequence>
<evidence type="ECO:0000256" key="1">
    <source>
        <dbReference type="SAM" id="SignalP"/>
    </source>
</evidence>
<reference evidence="3 4" key="1">
    <citation type="submission" date="2017-09" db="EMBL/GenBank/DDBJ databases">
        <authorList>
            <person name="Lee N."/>
            <person name="Cho B.-K."/>
        </authorList>
    </citation>
    <scope>NUCLEOTIDE SEQUENCE [LARGE SCALE GENOMIC DNA]</scope>
    <source>
        <strain evidence="3 4">ATCC 12461</strain>
    </source>
</reference>
<dbReference type="Pfam" id="PF14200">
    <property type="entry name" value="RicinB_lectin_2"/>
    <property type="match status" value="1"/>
</dbReference>
<dbReference type="PROSITE" id="PS50231">
    <property type="entry name" value="RICIN_B_LECTIN"/>
    <property type="match status" value="1"/>
</dbReference>
<accession>A0A5J6HTJ7</accession>
<dbReference type="KEGG" id="salw:CP975_32440"/>
<name>A0A5J6HTJ7_STRAD</name>
<evidence type="ECO:0000259" key="2">
    <source>
        <dbReference type="Pfam" id="PF14200"/>
    </source>
</evidence>
<feature type="signal peptide" evidence="1">
    <location>
        <begin position="1"/>
        <end position="37"/>
    </location>
</feature>
<keyword evidence="1" id="KW-0732">Signal</keyword>
<dbReference type="InterPro" id="IPR035992">
    <property type="entry name" value="Ricin_B-like_lectins"/>
</dbReference>
<dbReference type="CDD" id="cd00161">
    <property type="entry name" value="beta-trefoil_Ricin-like"/>
    <property type="match status" value="2"/>
</dbReference>
<dbReference type="InterPro" id="IPR000772">
    <property type="entry name" value="Ricin_B_lectin"/>
</dbReference>
<dbReference type="RefSeq" id="WP_150477638.1">
    <property type="nucleotide sequence ID" value="NZ_CP023695.1"/>
</dbReference>
<dbReference type="AlphaFoldDB" id="A0A5J6HTJ7"/>